<evidence type="ECO:0000313" key="3">
    <source>
        <dbReference type="Proteomes" id="UP001079430"/>
    </source>
</evidence>
<dbReference type="Proteomes" id="UP001079430">
    <property type="component" value="Unassembled WGS sequence"/>
</dbReference>
<dbReference type="RefSeq" id="WP_269275879.1">
    <property type="nucleotide sequence ID" value="NZ_JAPVOI010000004.1"/>
</dbReference>
<sequence length="246" mass="25929">MADIRIRDLPTASPPVATDFVPLDNGTTRKTDIQTLVETGRPAASQAEAETGTDPSKAMTPLTTKQAVASYGLTKDGNLAGLTNTTTARSNLGLGSAAVEAASSFATAAQGDIKADTALQPAEIGATVQAYSANLDELATVNAGTAGKAILADETPQDVRDYLDQKYPLVADKTGIVDAAAALTAAVAASDHVRIPRHLSHQHQRYDPGRRDCRVRPGRRSQHRDGNNGHLERGYQGWAVSADFQR</sequence>
<accession>A0ABT4KBG9</accession>
<organism evidence="2 3">
    <name type="scientific">Sinorhizobium psoraleae</name>
    <dbReference type="NCBI Taxonomy" id="520838"/>
    <lineage>
        <taxon>Bacteria</taxon>
        <taxon>Pseudomonadati</taxon>
        <taxon>Pseudomonadota</taxon>
        <taxon>Alphaproteobacteria</taxon>
        <taxon>Hyphomicrobiales</taxon>
        <taxon>Rhizobiaceae</taxon>
        <taxon>Sinorhizobium/Ensifer group</taxon>
        <taxon>Sinorhizobium</taxon>
    </lineage>
</organism>
<gene>
    <name evidence="2" type="ORF">O3W52_04370</name>
</gene>
<evidence type="ECO:0000256" key="1">
    <source>
        <dbReference type="SAM" id="MobiDB-lite"/>
    </source>
</evidence>
<proteinExistence type="predicted"/>
<feature type="region of interest" description="Disordered" evidence="1">
    <location>
        <begin position="40"/>
        <end position="59"/>
    </location>
</feature>
<feature type="region of interest" description="Disordered" evidence="1">
    <location>
        <begin position="198"/>
        <end position="233"/>
    </location>
</feature>
<protein>
    <submittedName>
        <fullName evidence="2">Uncharacterized protein</fullName>
    </submittedName>
</protein>
<evidence type="ECO:0000313" key="2">
    <source>
        <dbReference type="EMBL" id="MCZ4089320.1"/>
    </source>
</evidence>
<reference evidence="2" key="1">
    <citation type="submission" date="2022-10" db="EMBL/GenBank/DDBJ databases">
        <title>Whole genome sequencing of three plant growth promoting bacteria isolated from Vachellia tortilis subsp. raddiana in Morocco.</title>
        <authorList>
            <person name="Hnini M."/>
            <person name="Zouagui R."/>
            <person name="Zouagui H."/>
            <person name="Chemao Elfihri M.-W."/>
            <person name="Ibrahimi A."/>
            <person name="Sbabou L."/>
            <person name="Aurag J."/>
        </authorList>
    </citation>
    <scope>NUCLEOTIDE SEQUENCE</scope>
    <source>
        <strain evidence="2">LMR678</strain>
    </source>
</reference>
<keyword evidence="3" id="KW-1185">Reference proteome</keyword>
<comment type="caution">
    <text evidence="2">The sequence shown here is derived from an EMBL/GenBank/DDBJ whole genome shotgun (WGS) entry which is preliminary data.</text>
</comment>
<feature type="compositionally biased region" description="Basic and acidic residues" evidence="1">
    <location>
        <begin position="223"/>
        <end position="233"/>
    </location>
</feature>
<feature type="compositionally biased region" description="Basic and acidic residues" evidence="1">
    <location>
        <begin position="204"/>
        <end position="215"/>
    </location>
</feature>
<name>A0ABT4KBG9_9HYPH</name>
<dbReference type="EMBL" id="JAPVOI010000004">
    <property type="protein sequence ID" value="MCZ4089320.1"/>
    <property type="molecule type" value="Genomic_DNA"/>
</dbReference>